<keyword evidence="4 9" id="KW-0460">Magnesium</keyword>
<dbReference type="CDD" id="cd00564">
    <property type="entry name" value="TMP_TenI"/>
    <property type="match status" value="1"/>
</dbReference>
<keyword evidence="5 9" id="KW-0784">Thiamine biosynthesis</keyword>
<evidence type="ECO:0000256" key="2">
    <source>
        <dbReference type="ARBA" id="ARBA00022679"/>
    </source>
</evidence>
<comment type="function">
    <text evidence="9">Condenses 4-methyl-5-(beta-hydroxyethyl)thiazole monophosphate (THZ-P) and 2-methyl-4-amino-5-hydroxymethyl pyrimidine pyrophosphate (HMP-PP) to form thiamine monophosphate (TMP).</text>
</comment>
<dbReference type="Pfam" id="PF02581">
    <property type="entry name" value="TMP-TENI"/>
    <property type="match status" value="1"/>
</dbReference>
<evidence type="ECO:0000256" key="10">
    <source>
        <dbReference type="RuleBase" id="RU003826"/>
    </source>
</evidence>
<feature type="binding site" evidence="9">
    <location>
        <begin position="38"/>
        <end position="42"/>
    </location>
    <ligand>
        <name>4-amino-2-methyl-5-(diphosphooxymethyl)pyrimidine</name>
        <dbReference type="ChEBI" id="CHEBI:57841"/>
    </ligand>
</feature>
<dbReference type="NCBIfam" id="TIGR00693">
    <property type="entry name" value="thiE"/>
    <property type="match status" value="1"/>
</dbReference>
<feature type="binding site" evidence="9">
    <location>
        <position position="140"/>
    </location>
    <ligand>
        <name>4-amino-2-methyl-5-(diphosphooxymethyl)pyrimidine</name>
        <dbReference type="ChEBI" id="CHEBI:57841"/>
    </ligand>
</feature>
<comment type="similarity">
    <text evidence="9 10">Belongs to the thiamine-phosphate synthase family.</text>
</comment>
<comment type="catalytic activity">
    <reaction evidence="7 9 10">
        <text>2-(2-carboxy-4-methylthiazol-5-yl)ethyl phosphate + 4-amino-2-methyl-5-(diphosphooxymethyl)pyrimidine + 2 H(+) = thiamine phosphate + CO2 + diphosphate</text>
        <dbReference type="Rhea" id="RHEA:47848"/>
        <dbReference type="ChEBI" id="CHEBI:15378"/>
        <dbReference type="ChEBI" id="CHEBI:16526"/>
        <dbReference type="ChEBI" id="CHEBI:33019"/>
        <dbReference type="ChEBI" id="CHEBI:37575"/>
        <dbReference type="ChEBI" id="CHEBI:57841"/>
        <dbReference type="ChEBI" id="CHEBI:62890"/>
        <dbReference type="EC" id="2.5.1.3"/>
    </reaction>
</comment>
<dbReference type="GO" id="GO:0004789">
    <property type="term" value="F:thiamine-phosphate diphosphorylase activity"/>
    <property type="evidence" value="ECO:0007669"/>
    <property type="project" value="UniProtKB-EC"/>
</dbReference>
<sequence>MKRDDLQLYFIMGTGNVFNQEPLTVLEKALQSGITMFQYREKGTNPLTGQAYENFARKCQKLCQQYHVPFIINDDVELAIKLRADGVHIGQEDFPVSMVREKIGNILLGVSVHSQAELKTALQYGADYVGIGPIFSTTSKSDAKPPSGTEFLQQVRRQYPELPIVAIGGINCSNAHTVFKAGADGIAVISAICESEDIPNTVSTFKAFVG</sequence>
<comment type="cofactor">
    <cofactor evidence="9">
        <name>Mg(2+)</name>
        <dbReference type="ChEBI" id="CHEBI:18420"/>
    </cofactor>
    <text evidence="9">Binds 1 Mg(2+) ion per subunit.</text>
</comment>
<dbReference type="Proteomes" id="UP001478862">
    <property type="component" value="Unassembled WGS sequence"/>
</dbReference>
<evidence type="ECO:0000256" key="9">
    <source>
        <dbReference type="HAMAP-Rule" id="MF_00097"/>
    </source>
</evidence>
<keyword evidence="14" id="KW-1185">Reference proteome</keyword>
<comment type="catalytic activity">
    <reaction evidence="6 9 10">
        <text>4-methyl-5-(2-phosphooxyethyl)-thiazole + 4-amino-2-methyl-5-(diphosphooxymethyl)pyrimidine + H(+) = thiamine phosphate + diphosphate</text>
        <dbReference type="Rhea" id="RHEA:22328"/>
        <dbReference type="ChEBI" id="CHEBI:15378"/>
        <dbReference type="ChEBI" id="CHEBI:33019"/>
        <dbReference type="ChEBI" id="CHEBI:37575"/>
        <dbReference type="ChEBI" id="CHEBI:57841"/>
        <dbReference type="ChEBI" id="CHEBI:58296"/>
        <dbReference type="EC" id="2.5.1.3"/>
    </reaction>
</comment>
<dbReference type="InterPro" id="IPR022998">
    <property type="entry name" value="ThiamineP_synth_TenI"/>
</dbReference>
<reference evidence="13 14" key="1">
    <citation type="submission" date="2024-06" db="EMBL/GenBank/DDBJ databases">
        <title>Lysinibacillus zambalefons sp. nov., a Novel Firmicute Isolated from the Poon Bato Zambales Hyperalkaline Spring.</title>
        <authorList>
            <person name="Aja J.A."/>
            <person name="Lazaro J.E.H."/>
            <person name="Llorin L.D."/>
            <person name="Lim K.R."/>
            <person name="Teodosio J."/>
            <person name="Dalisay D.S."/>
        </authorList>
    </citation>
    <scope>NUCLEOTIDE SEQUENCE [LARGE SCALE GENOMIC DNA]</scope>
    <source>
        <strain evidence="13 14">M3</strain>
    </source>
</reference>
<comment type="pathway">
    <text evidence="1 9 11">Cofactor biosynthesis; thiamine diphosphate biosynthesis; thiamine phosphate from 4-amino-2-methyl-5-diphosphomethylpyrimidine and 4-methyl-5-(2-phosphoethyl)-thiazole: step 1/1.</text>
</comment>
<dbReference type="Gene3D" id="3.20.20.70">
    <property type="entry name" value="Aldolase class I"/>
    <property type="match status" value="1"/>
</dbReference>
<dbReference type="HAMAP" id="MF_00097">
    <property type="entry name" value="TMP_synthase"/>
    <property type="match status" value="1"/>
</dbReference>
<evidence type="ECO:0000256" key="1">
    <source>
        <dbReference type="ARBA" id="ARBA00005165"/>
    </source>
</evidence>
<dbReference type="InterPro" id="IPR034291">
    <property type="entry name" value="TMP_synthase"/>
</dbReference>
<feature type="binding site" evidence="9">
    <location>
        <begin position="137"/>
        <end position="139"/>
    </location>
    <ligand>
        <name>2-[(2R,5Z)-2-carboxy-4-methylthiazol-5(2H)-ylidene]ethyl phosphate</name>
        <dbReference type="ChEBI" id="CHEBI:62899"/>
    </ligand>
</feature>
<evidence type="ECO:0000256" key="3">
    <source>
        <dbReference type="ARBA" id="ARBA00022723"/>
    </source>
</evidence>
<dbReference type="InterPro" id="IPR013785">
    <property type="entry name" value="Aldolase_TIM"/>
</dbReference>
<accession>A0ABV1MPR5</accession>
<evidence type="ECO:0000256" key="7">
    <source>
        <dbReference type="ARBA" id="ARBA00047851"/>
    </source>
</evidence>
<proteinExistence type="inferred from homology"/>
<feature type="domain" description="Thiamine phosphate synthase/TenI" evidence="12">
    <location>
        <begin position="8"/>
        <end position="192"/>
    </location>
</feature>
<protein>
    <recommendedName>
        <fullName evidence="9">Thiamine-phosphate synthase</fullName>
        <shortName evidence="9">TP synthase</shortName>
        <shortName evidence="9">TPS</shortName>
        <ecNumber evidence="9">2.5.1.3</ecNumber>
    </recommendedName>
    <alternativeName>
        <fullName evidence="9">Thiamine-phosphate pyrophosphorylase</fullName>
        <shortName evidence="9">TMP pyrophosphorylase</shortName>
        <shortName evidence="9">TMP-PPase</shortName>
    </alternativeName>
</protein>
<evidence type="ECO:0000313" key="14">
    <source>
        <dbReference type="Proteomes" id="UP001478862"/>
    </source>
</evidence>
<dbReference type="PANTHER" id="PTHR20857">
    <property type="entry name" value="THIAMINE-PHOSPHATE PYROPHOSPHORYLASE"/>
    <property type="match status" value="1"/>
</dbReference>
<feature type="binding site" evidence="9">
    <location>
        <position position="74"/>
    </location>
    <ligand>
        <name>Mg(2+)</name>
        <dbReference type="ChEBI" id="CHEBI:18420"/>
    </ligand>
</feature>
<comment type="catalytic activity">
    <reaction evidence="8 9 10">
        <text>2-[(2R,5Z)-2-carboxy-4-methylthiazol-5(2H)-ylidene]ethyl phosphate + 4-amino-2-methyl-5-(diphosphooxymethyl)pyrimidine + 2 H(+) = thiamine phosphate + CO2 + diphosphate</text>
        <dbReference type="Rhea" id="RHEA:47844"/>
        <dbReference type="ChEBI" id="CHEBI:15378"/>
        <dbReference type="ChEBI" id="CHEBI:16526"/>
        <dbReference type="ChEBI" id="CHEBI:33019"/>
        <dbReference type="ChEBI" id="CHEBI:37575"/>
        <dbReference type="ChEBI" id="CHEBI:57841"/>
        <dbReference type="ChEBI" id="CHEBI:62899"/>
        <dbReference type="EC" id="2.5.1.3"/>
    </reaction>
</comment>
<evidence type="ECO:0000256" key="4">
    <source>
        <dbReference type="ARBA" id="ARBA00022842"/>
    </source>
</evidence>
<evidence type="ECO:0000256" key="8">
    <source>
        <dbReference type="ARBA" id="ARBA00047883"/>
    </source>
</evidence>
<evidence type="ECO:0000259" key="12">
    <source>
        <dbReference type="Pfam" id="PF02581"/>
    </source>
</evidence>
<dbReference type="RefSeq" id="WP_349659193.1">
    <property type="nucleotide sequence ID" value="NZ_JBEGDG010000004.1"/>
</dbReference>
<comment type="caution">
    <text evidence="13">The sequence shown here is derived from an EMBL/GenBank/DDBJ whole genome shotgun (WGS) entry which is preliminary data.</text>
</comment>
<evidence type="ECO:0000256" key="11">
    <source>
        <dbReference type="RuleBase" id="RU004253"/>
    </source>
</evidence>
<evidence type="ECO:0000313" key="13">
    <source>
        <dbReference type="EMBL" id="MEQ6354500.1"/>
    </source>
</evidence>
<feature type="binding site" evidence="9">
    <location>
        <position position="73"/>
    </location>
    <ligand>
        <name>4-amino-2-methyl-5-(diphosphooxymethyl)pyrimidine</name>
        <dbReference type="ChEBI" id="CHEBI:57841"/>
    </ligand>
</feature>
<keyword evidence="3 9" id="KW-0479">Metal-binding</keyword>
<dbReference type="InterPro" id="IPR036206">
    <property type="entry name" value="ThiamineP_synth_sf"/>
</dbReference>
<organism evidence="13 14">
    <name type="scientific">Lysinibacillus zambalensis</name>
    <dbReference type="NCBI Taxonomy" id="3160866"/>
    <lineage>
        <taxon>Bacteria</taxon>
        <taxon>Bacillati</taxon>
        <taxon>Bacillota</taxon>
        <taxon>Bacilli</taxon>
        <taxon>Bacillales</taxon>
        <taxon>Bacillaceae</taxon>
        <taxon>Lysinibacillus</taxon>
    </lineage>
</organism>
<dbReference type="SUPFAM" id="SSF51391">
    <property type="entry name" value="Thiamin phosphate synthase"/>
    <property type="match status" value="1"/>
</dbReference>
<feature type="binding site" evidence="9">
    <location>
        <position position="93"/>
    </location>
    <ligand>
        <name>Mg(2+)</name>
        <dbReference type="ChEBI" id="CHEBI:18420"/>
    </ligand>
</feature>
<feature type="binding site" evidence="9">
    <location>
        <position position="111"/>
    </location>
    <ligand>
        <name>4-amino-2-methyl-5-(diphosphooxymethyl)pyrimidine</name>
        <dbReference type="ChEBI" id="CHEBI:57841"/>
    </ligand>
</feature>
<dbReference type="PANTHER" id="PTHR20857:SF15">
    <property type="entry name" value="THIAMINE-PHOSPHATE SYNTHASE"/>
    <property type="match status" value="1"/>
</dbReference>
<dbReference type="EC" id="2.5.1.3" evidence="9"/>
<gene>
    <name evidence="9 13" type="primary">thiE</name>
    <name evidence="13" type="ORF">ABNX05_07735</name>
</gene>
<keyword evidence="2 9" id="KW-0808">Transferase</keyword>
<name>A0ABV1MPR5_9BACI</name>
<evidence type="ECO:0000256" key="5">
    <source>
        <dbReference type="ARBA" id="ARBA00022977"/>
    </source>
</evidence>
<feature type="binding site" evidence="9">
    <location>
        <position position="169"/>
    </location>
    <ligand>
        <name>2-[(2R,5Z)-2-carboxy-4-methylthiazol-5(2H)-ylidene]ethyl phosphate</name>
        <dbReference type="ChEBI" id="CHEBI:62899"/>
    </ligand>
</feature>
<feature type="binding site" evidence="9">
    <location>
        <begin position="189"/>
        <end position="190"/>
    </location>
    <ligand>
        <name>2-[(2R,5Z)-2-carboxy-4-methylthiazol-5(2H)-ylidene]ethyl phosphate</name>
        <dbReference type="ChEBI" id="CHEBI:62899"/>
    </ligand>
</feature>
<evidence type="ECO:0000256" key="6">
    <source>
        <dbReference type="ARBA" id="ARBA00047334"/>
    </source>
</evidence>
<dbReference type="EMBL" id="JBEGDG010000004">
    <property type="protein sequence ID" value="MEQ6354500.1"/>
    <property type="molecule type" value="Genomic_DNA"/>
</dbReference>